<feature type="chain" id="PRO_5039012607" evidence="3">
    <location>
        <begin position="29"/>
        <end position="437"/>
    </location>
</feature>
<dbReference type="AlphaFoldDB" id="A0A4R6KKI4"/>
<keyword evidence="3" id="KW-0732">Signal</keyword>
<dbReference type="Gene3D" id="3.40.190.10">
    <property type="entry name" value="Periplasmic binding protein-like II"/>
    <property type="match status" value="2"/>
</dbReference>
<proteinExistence type="inferred from homology"/>
<comment type="similarity">
    <text evidence="1">Belongs to the bacterial solute-binding protein 1 family.</text>
</comment>
<dbReference type="InterPro" id="IPR050490">
    <property type="entry name" value="Bact_solute-bd_prot1"/>
</dbReference>
<evidence type="ECO:0000313" key="5">
    <source>
        <dbReference type="Proteomes" id="UP000295388"/>
    </source>
</evidence>
<evidence type="ECO:0000313" key="4">
    <source>
        <dbReference type="EMBL" id="TDO51673.1"/>
    </source>
</evidence>
<dbReference type="PROSITE" id="PS51257">
    <property type="entry name" value="PROKAR_LIPOPROTEIN"/>
    <property type="match status" value="1"/>
</dbReference>
<accession>A0A4R6KKI4</accession>
<dbReference type="PANTHER" id="PTHR43649">
    <property type="entry name" value="ARABINOSE-BINDING PROTEIN-RELATED"/>
    <property type="match status" value="1"/>
</dbReference>
<comment type="caution">
    <text evidence="4">The sequence shown here is derived from an EMBL/GenBank/DDBJ whole genome shotgun (WGS) entry which is preliminary data.</text>
</comment>
<evidence type="ECO:0000256" key="2">
    <source>
        <dbReference type="ARBA" id="ARBA00022448"/>
    </source>
</evidence>
<feature type="signal peptide" evidence="3">
    <location>
        <begin position="1"/>
        <end position="28"/>
    </location>
</feature>
<keyword evidence="2" id="KW-0813">Transport</keyword>
<dbReference type="SUPFAM" id="SSF53850">
    <property type="entry name" value="Periplasmic binding protein-like II"/>
    <property type="match status" value="1"/>
</dbReference>
<dbReference type="InterPro" id="IPR006059">
    <property type="entry name" value="SBP"/>
</dbReference>
<dbReference type="PANTHER" id="PTHR43649:SF29">
    <property type="entry name" value="OSMOPROTECTIVE COMPOUNDS-BINDING PROTEIN GGTB"/>
    <property type="match status" value="1"/>
</dbReference>
<protein>
    <submittedName>
        <fullName evidence="4">Raffinose/stachyose/melibiose transport system substrate-binding protein</fullName>
    </submittedName>
</protein>
<sequence length="437" mass="45955">MVSRFITRKGIAGLSLVISGLLAISACAGGGSQGAGGNGDGKFSGLTLTATTDVINTLNSLSTGDCQAQNTSAPLTLDAAPQDQYDQRLQLLLSQNGLPSTFLSPGTPDLGRKFIDADALVNVSQVLNDAGLKDAVLPAASSLVQQYYGSNDLYALPVQLNIEGIWYNKQIFAQHGIAVPTTWDQFLAAVDKFQAAGVQPIAQNGANPGWGITRWLGAYIFRALGPDAMRKVADGNAKLTDPQYVAAADQIAKLGAEGVFGKAVASADYNQTVNTFLTGRAAMMYMGSWITENIEDPKQNKVGAANIGFMRFPAVTGGAGAIDQMPANAGQPLMFAKSAFGDTSREWLKCIAQNYGDTAFEKSGLLTGMQMREKHDLSPLQRVVVDQVEGSPSTVLWFEALFSSQATTISTQNAGQLANGSMSGTDFMASVQAALGK</sequence>
<reference evidence="4 5" key="1">
    <citation type="submission" date="2019-03" db="EMBL/GenBank/DDBJ databases">
        <title>Genomic Encyclopedia of Type Strains, Phase III (KMG-III): the genomes of soil and plant-associated and newly described type strains.</title>
        <authorList>
            <person name="Whitman W."/>
        </authorList>
    </citation>
    <scope>NUCLEOTIDE SEQUENCE [LARGE SCALE GENOMIC DNA]</scope>
    <source>
        <strain evidence="4 5">VKM Ac-2527</strain>
    </source>
</reference>
<gene>
    <name evidence="4" type="ORF">EV643_103412</name>
</gene>
<evidence type="ECO:0000256" key="1">
    <source>
        <dbReference type="ARBA" id="ARBA00008520"/>
    </source>
</evidence>
<organism evidence="4 5">
    <name type="scientific">Kribbella caucasensis</name>
    <dbReference type="NCBI Taxonomy" id="2512215"/>
    <lineage>
        <taxon>Bacteria</taxon>
        <taxon>Bacillati</taxon>
        <taxon>Actinomycetota</taxon>
        <taxon>Actinomycetes</taxon>
        <taxon>Propionibacteriales</taxon>
        <taxon>Kribbellaceae</taxon>
        <taxon>Kribbella</taxon>
    </lineage>
</organism>
<name>A0A4R6KKI4_9ACTN</name>
<evidence type="ECO:0000256" key="3">
    <source>
        <dbReference type="SAM" id="SignalP"/>
    </source>
</evidence>
<dbReference type="Pfam" id="PF01547">
    <property type="entry name" value="SBP_bac_1"/>
    <property type="match status" value="1"/>
</dbReference>
<keyword evidence="5" id="KW-1185">Reference proteome</keyword>
<dbReference type="Proteomes" id="UP000295388">
    <property type="component" value="Unassembled WGS sequence"/>
</dbReference>
<dbReference type="EMBL" id="SNWQ01000003">
    <property type="protein sequence ID" value="TDO51673.1"/>
    <property type="molecule type" value="Genomic_DNA"/>
</dbReference>